<evidence type="ECO:0000256" key="1">
    <source>
        <dbReference type="ARBA" id="ARBA00007169"/>
    </source>
</evidence>
<proteinExistence type="inferred from homology"/>
<evidence type="ECO:0000313" key="5">
    <source>
        <dbReference type="Proteomes" id="UP000187367"/>
    </source>
</evidence>
<protein>
    <submittedName>
        <fullName evidence="4">Thioesterase</fullName>
    </submittedName>
</protein>
<keyword evidence="2" id="KW-0378">Hydrolase</keyword>
<evidence type="ECO:0000259" key="3">
    <source>
        <dbReference type="SMART" id="SM00824"/>
    </source>
</evidence>
<comment type="similarity">
    <text evidence="1">Belongs to the thioesterase family.</text>
</comment>
<dbReference type="OrthoDB" id="2213423at2"/>
<dbReference type="InterPro" id="IPR001031">
    <property type="entry name" value="Thioesterase"/>
</dbReference>
<comment type="caution">
    <text evidence="4">The sequence shown here is derived from an EMBL/GenBank/DDBJ whole genome shotgun (WGS) entry which is preliminary data.</text>
</comment>
<dbReference type="InterPro" id="IPR029058">
    <property type="entry name" value="AB_hydrolase_fold"/>
</dbReference>
<dbReference type="Proteomes" id="UP000187367">
    <property type="component" value="Unassembled WGS sequence"/>
</dbReference>
<dbReference type="Gene3D" id="3.40.50.1820">
    <property type="entry name" value="alpha/beta hydrolase"/>
    <property type="match status" value="1"/>
</dbReference>
<dbReference type="GO" id="GO:0008610">
    <property type="term" value="P:lipid biosynthetic process"/>
    <property type="evidence" value="ECO:0007669"/>
    <property type="project" value="TreeGrafter"/>
</dbReference>
<sequence length="246" mass="27976">MNDVIKHFGSASSDIQLICFPFAGGYSASFRPLHEHLKRDFEMLAIEPPGHGTNRMEPVDDLEKLADMYLTALRPKLSRPFVLFGYSMGGMVVYRLAQKLEKEGIYPKAVIISAIQPPCIKRKKVSHYDDDAFLDHLIQLGGMPEELVKNKEIMNFFLPSFRADYRALETFSHTDHALLSSPVHILNGNKDEKCMKDAFGWNKWVKDIDFHYFKGGHMFLLSETEQVAARIRSIVAAIGKRSVKTI</sequence>
<gene>
    <name evidence="4" type="ORF">BW143_08875</name>
</gene>
<dbReference type="SUPFAM" id="SSF53474">
    <property type="entry name" value="alpha/beta-Hydrolases"/>
    <property type="match status" value="1"/>
</dbReference>
<dbReference type="AlphaFoldDB" id="A0A1R1S3L5"/>
<dbReference type="SMART" id="SM00824">
    <property type="entry name" value="PKS_TE"/>
    <property type="match status" value="1"/>
</dbReference>
<dbReference type="InterPro" id="IPR012223">
    <property type="entry name" value="TEII"/>
</dbReference>
<organism evidence="4 5">
    <name type="scientific">Bacillus swezeyi</name>
    <dbReference type="NCBI Taxonomy" id="1925020"/>
    <lineage>
        <taxon>Bacteria</taxon>
        <taxon>Bacillati</taxon>
        <taxon>Bacillota</taxon>
        <taxon>Bacilli</taxon>
        <taxon>Bacillales</taxon>
        <taxon>Bacillaceae</taxon>
        <taxon>Bacillus</taxon>
    </lineage>
</organism>
<evidence type="ECO:0000313" key="4">
    <source>
        <dbReference type="EMBL" id="OMI06442.1"/>
    </source>
</evidence>
<name>A0A1R1S3L5_9BACI</name>
<dbReference type="GO" id="GO:0016787">
    <property type="term" value="F:hydrolase activity"/>
    <property type="evidence" value="ECO:0007669"/>
    <property type="project" value="UniProtKB-KW"/>
</dbReference>
<dbReference type="PANTHER" id="PTHR11487">
    <property type="entry name" value="THIOESTERASE"/>
    <property type="match status" value="1"/>
</dbReference>
<accession>A0A1R1S3L5</accession>
<dbReference type="RefSeq" id="WP_076758212.1">
    <property type="nucleotide sequence ID" value="NZ_JARMDZ010000004.1"/>
</dbReference>
<reference evidence="4 5" key="1">
    <citation type="submission" date="2017-01" db="EMBL/GenBank/DDBJ databases">
        <title>Bacillus phylogenomics.</title>
        <authorList>
            <person name="Dunlap C."/>
        </authorList>
    </citation>
    <scope>NUCLEOTIDE SEQUENCE [LARGE SCALE GENOMIC DNA]</scope>
    <source>
        <strain evidence="4 5">NRRL B-41282</strain>
    </source>
</reference>
<dbReference type="Pfam" id="PF00975">
    <property type="entry name" value="Thioesterase"/>
    <property type="match status" value="1"/>
</dbReference>
<dbReference type="InterPro" id="IPR020802">
    <property type="entry name" value="TesA-like"/>
</dbReference>
<keyword evidence="5" id="KW-1185">Reference proteome</keyword>
<accession>A0A1R1QP64</accession>
<feature type="domain" description="Thioesterase TesA-like" evidence="3">
    <location>
        <begin position="18"/>
        <end position="179"/>
    </location>
</feature>
<dbReference type="PANTHER" id="PTHR11487:SF0">
    <property type="entry name" value="S-ACYL FATTY ACID SYNTHASE THIOESTERASE, MEDIUM CHAIN"/>
    <property type="match status" value="1"/>
</dbReference>
<evidence type="ECO:0000256" key="2">
    <source>
        <dbReference type="ARBA" id="ARBA00022801"/>
    </source>
</evidence>
<dbReference type="EMBL" id="MTJL01000015">
    <property type="protein sequence ID" value="OMI06442.1"/>
    <property type="molecule type" value="Genomic_DNA"/>
</dbReference>